<dbReference type="GO" id="GO:0008239">
    <property type="term" value="F:dipeptidyl-peptidase activity"/>
    <property type="evidence" value="ECO:0007669"/>
    <property type="project" value="UniProtKB-UniRule"/>
</dbReference>
<keyword evidence="9" id="KW-1185">Reference proteome</keyword>
<keyword evidence="5 7" id="KW-0378">Hydrolase</keyword>
<proteinExistence type="inferred from homology"/>
<evidence type="ECO:0000256" key="7">
    <source>
        <dbReference type="RuleBase" id="RU366067"/>
    </source>
</evidence>
<dbReference type="AlphaFoldDB" id="A0A4R2E395"/>
<gene>
    <name evidence="8" type="ORF">CLV25_12318</name>
</gene>
<comment type="function">
    <text evidence="7">Catalyzes the removal of dipeptides from the N-terminus of oligopeptides.</text>
</comment>
<name>A0A4R2E395_9BACT</name>
<keyword evidence="6 7" id="KW-0720">Serine protease</keyword>
<organism evidence="8 9">
    <name type="scientific">Acetobacteroides hydrogenigenes</name>
    <dbReference type="NCBI Taxonomy" id="979970"/>
    <lineage>
        <taxon>Bacteria</taxon>
        <taxon>Pseudomonadati</taxon>
        <taxon>Bacteroidota</taxon>
        <taxon>Bacteroidia</taxon>
        <taxon>Bacteroidales</taxon>
        <taxon>Rikenellaceae</taxon>
        <taxon>Acetobacteroides</taxon>
    </lineage>
</organism>
<comment type="caution">
    <text evidence="8">The sequence shown here is derived from an EMBL/GenBank/DDBJ whole genome shotgun (WGS) entry which is preliminary data.</text>
</comment>
<evidence type="ECO:0000256" key="2">
    <source>
        <dbReference type="ARBA" id="ARBA00022438"/>
    </source>
</evidence>
<dbReference type="FunFam" id="2.40.10.10:FF:000128">
    <property type="entry name" value="S46 family peptidase"/>
    <property type="match status" value="1"/>
</dbReference>
<dbReference type="RefSeq" id="WP_131840581.1">
    <property type="nucleotide sequence ID" value="NZ_SLWB01000023.1"/>
</dbReference>
<comment type="similarity">
    <text evidence="1 7">Belongs to the peptidase S46 family.</text>
</comment>
<accession>A0A4R2E395</accession>
<keyword evidence="3 7" id="KW-0645">Protease</keyword>
<dbReference type="InterPro" id="IPR019500">
    <property type="entry name" value="Pep_S46"/>
</dbReference>
<dbReference type="GO" id="GO:0043171">
    <property type="term" value="P:peptide catabolic process"/>
    <property type="evidence" value="ECO:0007669"/>
    <property type="project" value="UniProtKB-UniRule"/>
</dbReference>
<evidence type="ECO:0000313" key="8">
    <source>
        <dbReference type="EMBL" id="TCN61687.1"/>
    </source>
</evidence>
<reference evidence="8 9" key="1">
    <citation type="submission" date="2019-03" db="EMBL/GenBank/DDBJ databases">
        <title>Genomic Encyclopedia of Archaeal and Bacterial Type Strains, Phase II (KMG-II): from individual species to whole genera.</title>
        <authorList>
            <person name="Goeker M."/>
        </authorList>
    </citation>
    <scope>NUCLEOTIDE SEQUENCE [LARGE SCALE GENOMIC DNA]</scope>
    <source>
        <strain evidence="8 9">RL-C</strain>
    </source>
</reference>
<keyword evidence="2 7" id="KW-0031">Aminopeptidase</keyword>
<dbReference type="GO" id="GO:0070009">
    <property type="term" value="F:serine-type aminopeptidase activity"/>
    <property type="evidence" value="ECO:0007669"/>
    <property type="project" value="UniProtKB-UniRule"/>
</dbReference>
<dbReference type="PANTHER" id="PTHR38469:SF1">
    <property type="entry name" value="PERIPLASMIC PEPTIDASE SUBFAMILY S1B"/>
    <property type="match status" value="1"/>
</dbReference>
<dbReference type="Proteomes" id="UP000294830">
    <property type="component" value="Unassembled WGS sequence"/>
</dbReference>
<dbReference type="EC" id="3.4.14.-" evidence="7"/>
<evidence type="ECO:0000313" key="9">
    <source>
        <dbReference type="Proteomes" id="UP000294830"/>
    </source>
</evidence>
<keyword evidence="4" id="KW-0732">Signal</keyword>
<dbReference type="PANTHER" id="PTHR38469">
    <property type="entry name" value="PERIPLASMIC PEPTIDASE SUBFAMILY S1B"/>
    <property type="match status" value="1"/>
</dbReference>
<evidence type="ECO:0000256" key="1">
    <source>
        <dbReference type="ARBA" id="ARBA00010491"/>
    </source>
</evidence>
<dbReference type="GO" id="GO:0006508">
    <property type="term" value="P:proteolysis"/>
    <property type="evidence" value="ECO:0007669"/>
    <property type="project" value="UniProtKB-KW"/>
</dbReference>
<evidence type="ECO:0000256" key="6">
    <source>
        <dbReference type="ARBA" id="ARBA00022825"/>
    </source>
</evidence>
<protein>
    <recommendedName>
        <fullName evidence="7">Dipeptidyl-peptidase</fullName>
        <ecNumber evidence="7">3.4.14.-</ecNumber>
    </recommendedName>
</protein>
<dbReference type="OrthoDB" id="9805367at2"/>
<evidence type="ECO:0000256" key="4">
    <source>
        <dbReference type="ARBA" id="ARBA00022729"/>
    </source>
</evidence>
<evidence type="ECO:0000256" key="5">
    <source>
        <dbReference type="ARBA" id="ARBA00022801"/>
    </source>
</evidence>
<dbReference type="Gene3D" id="2.40.10.10">
    <property type="entry name" value="Trypsin-like serine proteases"/>
    <property type="match status" value="1"/>
</dbReference>
<dbReference type="Pfam" id="PF10459">
    <property type="entry name" value="Peptidase_S46"/>
    <property type="match status" value="1"/>
</dbReference>
<dbReference type="InterPro" id="IPR043504">
    <property type="entry name" value="Peptidase_S1_PA_chymotrypsin"/>
</dbReference>
<dbReference type="InterPro" id="IPR009003">
    <property type="entry name" value="Peptidase_S1_PA"/>
</dbReference>
<evidence type="ECO:0000256" key="3">
    <source>
        <dbReference type="ARBA" id="ARBA00022670"/>
    </source>
</evidence>
<dbReference type="EMBL" id="SLWB01000023">
    <property type="protein sequence ID" value="TCN61687.1"/>
    <property type="molecule type" value="Genomic_DNA"/>
</dbReference>
<dbReference type="SUPFAM" id="SSF50494">
    <property type="entry name" value="Trypsin-like serine proteases"/>
    <property type="match status" value="1"/>
</dbReference>
<sequence length="710" mass="80093">MRKISILLVGLLLLGSTTLRADEGMWLLPLIEKLNAKDMKKAGLKLSPEDIYSINKSSLKDAIVIFGRGCTGEIVSDQGLLLTNHHCGYGTIQQHSTVEHDYLKNGFWAMNKEQEIPSPGLTVTFLERIEDVTARFNDVLTPSMTEQERYKAIADLSKKLADEASNGKFIRGQVTPMYGGNQFYLFVYKVYTDVRLVGTPPDAIGKFGADTDNWMWPRHTGDFSVFRVYADKDGNPADYNANNVPLKPKKFLKVSLKGIKAGDYTMIMGNPGRTNRYMTSWEIDEVLNISNPNRIKIRGIRQDIWMKDMQANDTIRIQYASKYAGSSNYWKNSIGMSRGLKRLKVQDKKAEQEARFTSWVNQSPERVATYGNALALIKEAVESRKEVNSAIQYLGESIRGIEVVGAASRYASALIKSIESKEDLTKIKESTNDFYKDYNEALDKKVAVAMFALYKKDVPAKYLPSLYNDIQSQYNNNIEAYVNDLYAKSIFSNKKAFNAFLSNPTVEAVKNDPIYKAAQSISVIIREISEKLSPLNEKFAKGQRLYIAGLLEMEKDKPHYPDANFTMRLTYGNVLDYIPADAVHYNFYTTLDGVMEKEDPTNWEFVVPSKLKELYNAKDYGRYAMKNGKMPVAFLSTNDITGGNSGSPIMNANGELIGLAFDGNWEAMSGDIAFEPQLQRTINVDIRYVLFIMDKYAGAKHLVDEMTIVE</sequence>